<keyword evidence="2 7" id="KW-0813">Transport</keyword>
<feature type="domain" description="ABC transmembrane type-1" evidence="8">
    <location>
        <begin position="336"/>
        <end position="542"/>
    </location>
</feature>
<evidence type="ECO:0000256" key="2">
    <source>
        <dbReference type="ARBA" id="ARBA00022448"/>
    </source>
</evidence>
<dbReference type="PROSITE" id="PS50928">
    <property type="entry name" value="ABC_TM1"/>
    <property type="match status" value="2"/>
</dbReference>
<evidence type="ECO:0000313" key="9">
    <source>
        <dbReference type="EMBL" id="RFC67057.1"/>
    </source>
</evidence>
<evidence type="ECO:0000313" key="10">
    <source>
        <dbReference type="Proteomes" id="UP000262379"/>
    </source>
</evidence>
<dbReference type="EMBL" id="QURN01000009">
    <property type="protein sequence ID" value="RFC67057.1"/>
    <property type="molecule type" value="Genomic_DNA"/>
</dbReference>
<dbReference type="GO" id="GO:0055085">
    <property type="term" value="P:transmembrane transport"/>
    <property type="evidence" value="ECO:0007669"/>
    <property type="project" value="InterPro"/>
</dbReference>
<dbReference type="InterPro" id="IPR035906">
    <property type="entry name" value="MetI-like_sf"/>
</dbReference>
<evidence type="ECO:0000256" key="7">
    <source>
        <dbReference type="RuleBase" id="RU363032"/>
    </source>
</evidence>
<organism evidence="9 10">
    <name type="scientific">Mesorhizobium denitrificans</name>
    <dbReference type="NCBI Taxonomy" id="2294114"/>
    <lineage>
        <taxon>Bacteria</taxon>
        <taxon>Pseudomonadati</taxon>
        <taxon>Pseudomonadota</taxon>
        <taxon>Alphaproteobacteria</taxon>
        <taxon>Hyphomicrobiales</taxon>
        <taxon>Phyllobacteriaceae</taxon>
        <taxon>Mesorhizobium</taxon>
    </lineage>
</organism>
<comment type="caution">
    <text evidence="9">The sequence shown here is derived from an EMBL/GenBank/DDBJ whole genome shotgun (WGS) entry which is preliminary data.</text>
</comment>
<keyword evidence="10" id="KW-1185">Reference proteome</keyword>
<dbReference type="InterPro" id="IPR000515">
    <property type="entry name" value="MetI-like"/>
</dbReference>
<comment type="similarity">
    <text evidence="7">Belongs to the binding-protein-dependent transport system permease family.</text>
</comment>
<feature type="transmembrane region" description="Helical" evidence="7">
    <location>
        <begin position="380"/>
        <end position="398"/>
    </location>
</feature>
<feature type="transmembrane region" description="Helical" evidence="7">
    <location>
        <begin position="291"/>
        <end position="315"/>
    </location>
</feature>
<keyword evidence="6 7" id="KW-0472">Membrane</keyword>
<dbReference type="Pfam" id="PF00528">
    <property type="entry name" value="BPD_transp_1"/>
    <property type="match status" value="2"/>
</dbReference>
<evidence type="ECO:0000256" key="5">
    <source>
        <dbReference type="ARBA" id="ARBA00022989"/>
    </source>
</evidence>
<dbReference type="CDD" id="cd06261">
    <property type="entry name" value="TM_PBP2"/>
    <property type="match status" value="2"/>
</dbReference>
<dbReference type="Gene3D" id="1.10.3720.10">
    <property type="entry name" value="MetI-like"/>
    <property type="match status" value="2"/>
</dbReference>
<keyword evidence="4 7" id="KW-0812">Transmembrane</keyword>
<feature type="transmembrane region" description="Helical" evidence="7">
    <location>
        <begin position="94"/>
        <end position="112"/>
    </location>
</feature>
<reference evidence="10" key="1">
    <citation type="submission" date="2018-08" db="EMBL/GenBank/DDBJ databases">
        <authorList>
            <person name="Im W.T."/>
        </authorList>
    </citation>
    <scope>NUCLEOTIDE SEQUENCE [LARGE SCALE GENOMIC DNA]</scope>
    <source>
        <strain evidence="10">LA-28</strain>
    </source>
</reference>
<evidence type="ECO:0000259" key="8">
    <source>
        <dbReference type="PROSITE" id="PS50928"/>
    </source>
</evidence>
<feature type="transmembrane region" description="Helical" evidence="7">
    <location>
        <begin position="242"/>
        <end position="262"/>
    </location>
</feature>
<keyword evidence="3" id="KW-1003">Cell membrane</keyword>
<gene>
    <name evidence="9" type="ORF">DY251_12845</name>
</gene>
<accession>A0A371XCU9</accession>
<dbReference type="SUPFAM" id="SSF161098">
    <property type="entry name" value="MetI-like"/>
    <property type="match status" value="2"/>
</dbReference>
<name>A0A371XCU9_9HYPH</name>
<feature type="domain" description="ABC transmembrane type-1" evidence="8">
    <location>
        <begin position="56"/>
        <end position="261"/>
    </location>
</feature>
<keyword evidence="5 7" id="KW-1133">Transmembrane helix</keyword>
<evidence type="ECO:0000256" key="4">
    <source>
        <dbReference type="ARBA" id="ARBA00022692"/>
    </source>
</evidence>
<feature type="transmembrane region" description="Helical" evidence="7">
    <location>
        <begin position="20"/>
        <end position="40"/>
    </location>
</feature>
<dbReference type="Proteomes" id="UP000262379">
    <property type="component" value="Unassembled WGS sequence"/>
</dbReference>
<dbReference type="PANTHER" id="PTHR30183">
    <property type="entry name" value="MOLYBDENUM TRANSPORT SYSTEM PERMEASE PROTEIN MODB"/>
    <property type="match status" value="1"/>
</dbReference>
<dbReference type="GO" id="GO:0005886">
    <property type="term" value="C:plasma membrane"/>
    <property type="evidence" value="ECO:0007669"/>
    <property type="project" value="UniProtKB-SubCell"/>
</dbReference>
<feature type="transmembrane region" description="Helical" evidence="7">
    <location>
        <begin position="335"/>
        <end position="359"/>
    </location>
</feature>
<comment type="subcellular location">
    <subcellularLocation>
        <location evidence="1 7">Cell membrane</location>
        <topology evidence="1 7">Multi-pass membrane protein</topology>
    </subcellularLocation>
</comment>
<feature type="transmembrane region" description="Helical" evidence="7">
    <location>
        <begin position="189"/>
        <end position="211"/>
    </location>
</feature>
<sequence length="552" mass="58974">MSSTAVVGTRHPWLQTASAVTALLVALPVLALGIIAFTGSGDDWPHILRNVLPGSAATTLWLLALVSAATAIIGVFSAYVIASCEFPFRRTLSWAIVLPLAVPPYLAAYALGEFFHYTGPVQSLIREIFGFQTTRDYWFPNIRSTEGAALVMTSVLYPYVYLTARVVFLMQGRSVADAARTLGAGRARTFFKVLLPLARPAIVAGVALVLMETLNDIGASEYLGVRTLTFSVYSTWLNRGSLAGGAQIALVLLAIVAALLIAESWARRKQRYAAQRSSQLKARPPRQRLHGLAAVGVPTLLLLPMLIGFGIPLYVFARYAVRRIDQLFARELTSAFLNSVLTATLTALFAVVIAGLLIYASRYTRSRAVPVEARIASMGYALPGGILALGLLFVLGRLDNTIDTLARSLFGLSTGLIFTGSAAAVIIACTIRFIALAEGAVRSGHDKLPPNIEAAARSLGRTAGQSARTILLPLLTPAILTAAVLVFVDTIKELSATILLRPFGFNTLATYVYEQASRGAPEDGAFAALLIVVTALVPVAILSRMLADDRST</sequence>
<feature type="transmembrane region" description="Helical" evidence="7">
    <location>
        <begin position="525"/>
        <end position="547"/>
    </location>
</feature>
<feature type="transmembrane region" description="Helical" evidence="7">
    <location>
        <begin position="410"/>
        <end position="435"/>
    </location>
</feature>
<protein>
    <submittedName>
        <fullName evidence="9">Iron ABC transporter permease</fullName>
    </submittedName>
</protein>
<evidence type="ECO:0000256" key="6">
    <source>
        <dbReference type="ARBA" id="ARBA00023136"/>
    </source>
</evidence>
<dbReference type="RefSeq" id="WP_116624310.1">
    <property type="nucleotide sequence ID" value="NZ_QURN01000009.1"/>
</dbReference>
<proteinExistence type="inferred from homology"/>
<dbReference type="PANTHER" id="PTHR30183:SF2">
    <property type="entry name" value="IRON UTILIZATION PROTEIN"/>
    <property type="match status" value="1"/>
</dbReference>
<feature type="transmembrane region" description="Helical" evidence="7">
    <location>
        <begin position="60"/>
        <end position="82"/>
    </location>
</feature>
<dbReference type="FunFam" id="1.10.3720.10:FF:000088">
    <property type="entry name" value="Iron(III) ABC transporter, permease protein"/>
    <property type="match status" value="1"/>
</dbReference>
<feature type="transmembrane region" description="Helical" evidence="7">
    <location>
        <begin position="470"/>
        <end position="488"/>
    </location>
</feature>
<feature type="transmembrane region" description="Helical" evidence="7">
    <location>
        <begin position="147"/>
        <end position="168"/>
    </location>
</feature>
<evidence type="ECO:0000256" key="3">
    <source>
        <dbReference type="ARBA" id="ARBA00022475"/>
    </source>
</evidence>
<dbReference type="AlphaFoldDB" id="A0A371XCU9"/>
<evidence type="ECO:0000256" key="1">
    <source>
        <dbReference type="ARBA" id="ARBA00004651"/>
    </source>
</evidence>